<proteinExistence type="inferred from homology"/>
<dbReference type="InterPro" id="IPR007267">
    <property type="entry name" value="GtrA_DPMS_TM"/>
</dbReference>
<dbReference type="InterPro" id="IPR051401">
    <property type="entry name" value="GtrA_CellWall_Glycosyl"/>
</dbReference>
<feature type="transmembrane region" description="Helical" evidence="6">
    <location>
        <begin position="80"/>
        <end position="99"/>
    </location>
</feature>
<keyword evidence="4 6" id="KW-1133">Transmembrane helix</keyword>
<reference evidence="8" key="1">
    <citation type="submission" date="2022-07" db="EMBL/GenBank/DDBJ databases">
        <title>Faecal culturing of patients with breast cancer.</title>
        <authorList>
            <person name="Teng N.M.Y."/>
            <person name="Kiu R."/>
            <person name="Evans R."/>
            <person name="Baker D.J."/>
            <person name="Zenner C."/>
            <person name="Robinson S.D."/>
            <person name="Hall L.J."/>
        </authorList>
    </citation>
    <scope>NUCLEOTIDE SEQUENCE</scope>
    <source>
        <strain evidence="8">LH1062</strain>
    </source>
</reference>
<name>A0ABY5I0L8_9FIRM</name>
<evidence type="ECO:0000256" key="1">
    <source>
        <dbReference type="ARBA" id="ARBA00004141"/>
    </source>
</evidence>
<evidence type="ECO:0000256" key="2">
    <source>
        <dbReference type="ARBA" id="ARBA00009399"/>
    </source>
</evidence>
<evidence type="ECO:0000313" key="8">
    <source>
        <dbReference type="EMBL" id="UTY38332.1"/>
    </source>
</evidence>
<sequence>MSKKTEIIRYVIVGGCTTLVNVMMFAFMCKVLYIDVTISNFISVMIAILFAYITNKIFVFQAKCSNFKELLNEASKFIGARLLTMIIEVGGVFLLVNIIGQDELLGKLETQIIVLISNYLISKYLVFK</sequence>
<comment type="similarity">
    <text evidence="2">Belongs to the GtrA family.</text>
</comment>
<protein>
    <submittedName>
        <fullName evidence="8">GtrA family protein</fullName>
    </submittedName>
</protein>
<feature type="domain" description="GtrA/DPMS transmembrane" evidence="7">
    <location>
        <begin position="9"/>
        <end position="127"/>
    </location>
</feature>
<keyword evidence="3 6" id="KW-0812">Transmembrane</keyword>
<evidence type="ECO:0000256" key="4">
    <source>
        <dbReference type="ARBA" id="ARBA00022989"/>
    </source>
</evidence>
<dbReference type="RefSeq" id="WP_290138591.1">
    <property type="nucleotide sequence ID" value="NZ_CP101620.1"/>
</dbReference>
<keyword evidence="5 6" id="KW-0472">Membrane</keyword>
<dbReference type="EMBL" id="CP101620">
    <property type="protein sequence ID" value="UTY38332.1"/>
    <property type="molecule type" value="Genomic_DNA"/>
</dbReference>
<feature type="transmembrane region" description="Helical" evidence="6">
    <location>
        <begin position="7"/>
        <end position="34"/>
    </location>
</feature>
<evidence type="ECO:0000259" key="7">
    <source>
        <dbReference type="Pfam" id="PF04138"/>
    </source>
</evidence>
<keyword evidence="9" id="KW-1185">Reference proteome</keyword>
<dbReference type="PANTHER" id="PTHR38459:SF5">
    <property type="entry name" value="CELL WALL TEICHOIC ACID GLYCOSYLATION PROTEIN GTCA"/>
    <property type="match status" value="1"/>
</dbReference>
<evidence type="ECO:0000256" key="5">
    <source>
        <dbReference type="ARBA" id="ARBA00023136"/>
    </source>
</evidence>
<evidence type="ECO:0000313" key="9">
    <source>
        <dbReference type="Proteomes" id="UP001060112"/>
    </source>
</evidence>
<evidence type="ECO:0000256" key="6">
    <source>
        <dbReference type="SAM" id="Phobius"/>
    </source>
</evidence>
<feature type="transmembrane region" description="Helical" evidence="6">
    <location>
        <begin position="111"/>
        <end position="127"/>
    </location>
</feature>
<dbReference type="Proteomes" id="UP001060112">
    <property type="component" value="Chromosome"/>
</dbReference>
<feature type="transmembrane region" description="Helical" evidence="6">
    <location>
        <begin position="40"/>
        <end position="59"/>
    </location>
</feature>
<accession>A0ABY5I0L8</accession>
<organism evidence="8 9">
    <name type="scientific">Allocoprobacillus halotolerans</name>
    <dbReference type="NCBI Taxonomy" id="2944914"/>
    <lineage>
        <taxon>Bacteria</taxon>
        <taxon>Bacillati</taxon>
        <taxon>Bacillota</taxon>
        <taxon>Erysipelotrichia</taxon>
        <taxon>Erysipelotrichales</taxon>
        <taxon>Erysipelotrichaceae</taxon>
        <taxon>Allocoprobacillus</taxon>
    </lineage>
</organism>
<dbReference type="Pfam" id="PF04138">
    <property type="entry name" value="GtrA_DPMS_TM"/>
    <property type="match status" value="1"/>
</dbReference>
<gene>
    <name evidence="8" type="ORF">NMU03_11685</name>
</gene>
<evidence type="ECO:0000256" key="3">
    <source>
        <dbReference type="ARBA" id="ARBA00022692"/>
    </source>
</evidence>
<comment type="subcellular location">
    <subcellularLocation>
        <location evidence="1">Membrane</location>
        <topology evidence="1">Multi-pass membrane protein</topology>
    </subcellularLocation>
</comment>
<dbReference type="PANTHER" id="PTHR38459">
    <property type="entry name" value="PROPHAGE BACTOPRENOL-LINKED GLUCOSE TRANSLOCASE HOMOLOG"/>
    <property type="match status" value="1"/>
</dbReference>